<comment type="caution">
    <text evidence="2">The sequence shown here is derived from an EMBL/GenBank/DDBJ whole genome shotgun (WGS) entry which is preliminary data.</text>
</comment>
<sequence>MKEFLIVTFNNTHEAMKAESVCINEKLKVTMMPTPTYITKSCGISLKADIGIVDSLKEIIKDKKMEFKTIYQFTDSKLIELNID</sequence>
<dbReference type="Proteomes" id="UP000028542">
    <property type="component" value="Unassembled WGS sequence"/>
</dbReference>
<reference evidence="2 3" key="1">
    <citation type="submission" date="2014-07" db="EMBL/GenBank/DDBJ databases">
        <title>Draft genome of Clostridium sulfidigenes 113A isolated from sediments associated with methane hydrate from Krishna Godavari basin.</title>
        <authorList>
            <person name="Honkalas V.S."/>
            <person name="Dabir A.P."/>
            <person name="Arora P."/>
            <person name="Dhakephalkar P.K."/>
        </authorList>
    </citation>
    <scope>NUCLEOTIDE SEQUENCE [LARGE SCALE GENOMIC DNA]</scope>
    <source>
        <strain evidence="2 3">113A</strain>
    </source>
</reference>
<dbReference type="STRING" id="318464.IO99_07830"/>
<accession>A0A084JDA1</accession>
<dbReference type="RefSeq" id="WP_035132011.1">
    <property type="nucleotide sequence ID" value="NZ_JBQHQR010000014.1"/>
</dbReference>
<dbReference type="EMBL" id="JPMD01000016">
    <property type="protein sequence ID" value="KEZ86935.1"/>
    <property type="molecule type" value="Genomic_DNA"/>
</dbReference>
<gene>
    <name evidence="2" type="ORF">IO99_07830</name>
</gene>
<evidence type="ECO:0000313" key="2">
    <source>
        <dbReference type="EMBL" id="KEZ86935.1"/>
    </source>
</evidence>
<evidence type="ECO:0000313" key="3">
    <source>
        <dbReference type="Proteomes" id="UP000028542"/>
    </source>
</evidence>
<evidence type="ECO:0000259" key="1">
    <source>
        <dbReference type="Pfam" id="PF11823"/>
    </source>
</evidence>
<dbReference type="Pfam" id="PF11823">
    <property type="entry name" value="Se_S_carrier"/>
    <property type="match status" value="1"/>
</dbReference>
<proteinExistence type="predicted"/>
<protein>
    <recommendedName>
        <fullName evidence="1">Putative Se/S carrier protein-like domain-containing protein</fullName>
    </recommendedName>
</protein>
<dbReference type="eggNOG" id="ENOG5033A63">
    <property type="taxonomic scope" value="Bacteria"/>
</dbReference>
<name>A0A084JDA1_9CLOT</name>
<keyword evidence="3" id="KW-1185">Reference proteome</keyword>
<organism evidence="2 3">
    <name type="scientific">Clostridium sulfidigenes</name>
    <dbReference type="NCBI Taxonomy" id="318464"/>
    <lineage>
        <taxon>Bacteria</taxon>
        <taxon>Bacillati</taxon>
        <taxon>Bacillota</taxon>
        <taxon>Clostridia</taxon>
        <taxon>Eubacteriales</taxon>
        <taxon>Clostridiaceae</taxon>
        <taxon>Clostridium</taxon>
    </lineage>
</organism>
<feature type="domain" description="Putative Se/S carrier protein-like" evidence="1">
    <location>
        <begin position="5"/>
        <end position="72"/>
    </location>
</feature>
<dbReference type="AlphaFoldDB" id="A0A084JDA1"/>
<dbReference type="InterPro" id="IPR021778">
    <property type="entry name" value="Se/S_carrier-like"/>
</dbReference>